<dbReference type="eggNOG" id="COG0457">
    <property type="taxonomic scope" value="Bacteria"/>
</dbReference>
<dbReference type="PROSITE" id="PS50005">
    <property type="entry name" value="TPR"/>
    <property type="match status" value="6"/>
</dbReference>
<feature type="compositionally biased region" description="Gly residues" evidence="4">
    <location>
        <begin position="86"/>
        <end position="98"/>
    </location>
</feature>
<feature type="repeat" description="TPR" evidence="3">
    <location>
        <begin position="310"/>
        <end position="343"/>
    </location>
</feature>
<dbReference type="GO" id="GO:0004197">
    <property type="term" value="F:cysteine-type endopeptidase activity"/>
    <property type="evidence" value="ECO:0007669"/>
    <property type="project" value="InterPro"/>
</dbReference>
<accession>Q137P1</accession>
<dbReference type="Pfam" id="PF00656">
    <property type="entry name" value="Peptidase_C14"/>
    <property type="match status" value="1"/>
</dbReference>
<dbReference type="SUPFAM" id="SSF52129">
    <property type="entry name" value="Caspase-like"/>
    <property type="match status" value="1"/>
</dbReference>
<feature type="repeat" description="TPR" evidence="3">
    <location>
        <begin position="276"/>
        <end position="309"/>
    </location>
</feature>
<feature type="signal peptide" evidence="5">
    <location>
        <begin position="1"/>
        <end position="34"/>
    </location>
</feature>
<gene>
    <name evidence="7" type="ordered locus">RPD_2468</name>
</gene>
<dbReference type="PANTHER" id="PTHR44858">
    <property type="entry name" value="TETRATRICOPEPTIDE REPEAT PROTEIN 6"/>
    <property type="match status" value="1"/>
</dbReference>
<keyword evidence="2 3" id="KW-0802">TPR repeat</keyword>
<dbReference type="Pfam" id="PF13432">
    <property type="entry name" value="TPR_16"/>
    <property type="match status" value="1"/>
</dbReference>
<sequence precursor="true">MWARGNCYSKVLSRSISTLAAIASVLLLANPAFSQGQALERCRETVGRPIVMPCMKAGGTLESCRALATPKVRACVQAAMGGGMGGGPGGAGRQGPGGLNQPRSAAGPAVGKARSLIEQGKYAGAIVELDRAVKQDPKFPFAYAWRGVAKMRIGKFDEAMSDFNEALKLDPRNAFALGQRGNAFFALRDNGKGLADVNAALEIDNTAAAPYAFRGMIYSDMGDQDKALADLTRAVKLNPNLPPAHGGLGSVYSKLQEFEKSLAAYNRALELAPNTAAYLSGRGYVHFSLGEYDRAITDISQAIAINSRFARPYINRGRAYIATNNLSAAIKDFDEALKIEPKNITALLQRAQAFERSRDFAKAQADLQDALKLVPSHPVAVAGIERIDAKMGATRPGTERTGGRIALVIGNSKYEAFDTLANPKRDAAAIADALGRSGFQNVKLLTDVNRDSLLAALKTFTDESKNANWSVVYFAGHGIELDGSNYLVPVDAKFENDANIPNEGVALDQVLNAVGAADKMRLVILDACRENPFAAEKKSLSVGRGLARIEPESGTLVAFATKHGHYATDGSGDNSPFATSLVRLMDAPGLEINQLFRMVHDDVYASTAKKQEPFTYGQLSAQGFYFKAR</sequence>
<organism evidence="7 8">
    <name type="scientific">Rhodopseudomonas palustris (strain BisB5)</name>
    <dbReference type="NCBI Taxonomy" id="316057"/>
    <lineage>
        <taxon>Bacteria</taxon>
        <taxon>Pseudomonadati</taxon>
        <taxon>Pseudomonadota</taxon>
        <taxon>Alphaproteobacteria</taxon>
        <taxon>Hyphomicrobiales</taxon>
        <taxon>Nitrobacteraceae</taxon>
        <taxon>Rhodopseudomonas</taxon>
    </lineage>
</organism>
<dbReference type="PROSITE" id="PS50293">
    <property type="entry name" value="TPR_REGION"/>
    <property type="match status" value="4"/>
</dbReference>
<dbReference type="STRING" id="316057.RPD_2468"/>
<dbReference type="GO" id="GO:0006508">
    <property type="term" value="P:proteolysis"/>
    <property type="evidence" value="ECO:0007669"/>
    <property type="project" value="InterPro"/>
</dbReference>
<name>Q137P1_RHOPS</name>
<dbReference type="Pfam" id="PF13414">
    <property type="entry name" value="TPR_11"/>
    <property type="match status" value="1"/>
</dbReference>
<dbReference type="eggNOG" id="COG4249">
    <property type="taxonomic scope" value="Bacteria"/>
</dbReference>
<dbReference type="Pfam" id="PF00515">
    <property type="entry name" value="TPR_1"/>
    <property type="match status" value="1"/>
</dbReference>
<feature type="repeat" description="TPR" evidence="3">
    <location>
        <begin position="140"/>
        <end position="173"/>
    </location>
</feature>
<keyword evidence="1" id="KW-0677">Repeat</keyword>
<proteinExistence type="predicted"/>
<feature type="repeat" description="TPR" evidence="3">
    <location>
        <begin position="242"/>
        <end position="275"/>
    </location>
</feature>
<dbReference type="InterPro" id="IPR001309">
    <property type="entry name" value="Pept_C14_p20"/>
</dbReference>
<evidence type="ECO:0000256" key="4">
    <source>
        <dbReference type="SAM" id="MobiDB-lite"/>
    </source>
</evidence>
<dbReference type="Pfam" id="PF13181">
    <property type="entry name" value="TPR_8"/>
    <property type="match status" value="2"/>
</dbReference>
<feature type="region of interest" description="Disordered" evidence="4">
    <location>
        <begin position="86"/>
        <end position="107"/>
    </location>
</feature>
<evidence type="ECO:0000313" key="8">
    <source>
        <dbReference type="Proteomes" id="UP000001818"/>
    </source>
</evidence>
<dbReference type="InterPro" id="IPR019734">
    <property type="entry name" value="TPR_rpt"/>
</dbReference>
<feature type="repeat" description="TPR" evidence="3">
    <location>
        <begin position="344"/>
        <end position="377"/>
    </location>
</feature>
<evidence type="ECO:0000313" key="7">
    <source>
        <dbReference type="EMBL" id="ABE39698.1"/>
    </source>
</evidence>
<dbReference type="InterPro" id="IPR050498">
    <property type="entry name" value="Ycf3"/>
</dbReference>
<evidence type="ECO:0000256" key="2">
    <source>
        <dbReference type="ARBA" id="ARBA00022803"/>
    </source>
</evidence>
<evidence type="ECO:0000256" key="5">
    <source>
        <dbReference type="SAM" id="SignalP"/>
    </source>
</evidence>
<evidence type="ECO:0000259" key="6">
    <source>
        <dbReference type="PROSITE" id="PS50208"/>
    </source>
</evidence>
<evidence type="ECO:0000256" key="1">
    <source>
        <dbReference type="ARBA" id="ARBA00022737"/>
    </source>
</evidence>
<protein>
    <submittedName>
        <fullName evidence="7">Peptidase C14, caspase catalytic subunit p20</fullName>
    </submittedName>
</protein>
<dbReference type="InterPro" id="IPR029030">
    <property type="entry name" value="Caspase-like_dom_sf"/>
</dbReference>
<dbReference type="PANTHER" id="PTHR44858:SF1">
    <property type="entry name" value="UDP-N-ACETYLGLUCOSAMINE--PEPTIDE N-ACETYLGLUCOSAMINYLTRANSFERASE SPINDLY-RELATED"/>
    <property type="match status" value="1"/>
</dbReference>
<feature type="chain" id="PRO_5004181779" evidence="5">
    <location>
        <begin position="35"/>
        <end position="629"/>
    </location>
</feature>
<dbReference type="InterPro" id="IPR011990">
    <property type="entry name" value="TPR-like_helical_dom_sf"/>
</dbReference>
<dbReference type="SMART" id="SM00028">
    <property type="entry name" value="TPR"/>
    <property type="match status" value="8"/>
</dbReference>
<reference evidence="7 8" key="1">
    <citation type="submission" date="2006-03" db="EMBL/GenBank/DDBJ databases">
        <title>Complete sequence of Rhodopseudomonas palustris BisB5.</title>
        <authorList>
            <consortium name="US DOE Joint Genome Institute"/>
            <person name="Copeland A."/>
            <person name="Lucas S."/>
            <person name="Lapidus A."/>
            <person name="Barry K."/>
            <person name="Detter J.C."/>
            <person name="Glavina del Rio T."/>
            <person name="Hammon N."/>
            <person name="Israni S."/>
            <person name="Dalin E."/>
            <person name="Tice H."/>
            <person name="Pitluck S."/>
            <person name="Chain P."/>
            <person name="Malfatti S."/>
            <person name="Shin M."/>
            <person name="Vergez L."/>
            <person name="Schmutz J."/>
            <person name="Larimer F."/>
            <person name="Land M."/>
            <person name="Hauser L."/>
            <person name="Pelletier D.A."/>
            <person name="Kyrpides N."/>
            <person name="Lykidis A."/>
            <person name="Oda Y."/>
            <person name="Harwood C.S."/>
            <person name="Richardson P."/>
        </authorList>
    </citation>
    <scope>NUCLEOTIDE SEQUENCE [LARGE SCALE GENOMIC DNA]</scope>
    <source>
        <strain evidence="7 8">BisB5</strain>
    </source>
</reference>
<feature type="repeat" description="TPR" evidence="3">
    <location>
        <begin position="208"/>
        <end position="241"/>
    </location>
</feature>
<dbReference type="EMBL" id="CP000283">
    <property type="protein sequence ID" value="ABE39698.1"/>
    <property type="molecule type" value="Genomic_DNA"/>
</dbReference>
<dbReference type="InterPro" id="IPR011600">
    <property type="entry name" value="Pept_C14_caspase"/>
</dbReference>
<dbReference type="SUPFAM" id="SSF48452">
    <property type="entry name" value="TPR-like"/>
    <property type="match status" value="1"/>
</dbReference>
<feature type="domain" description="Caspase family p20" evidence="6">
    <location>
        <begin position="404"/>
        <end position="532"/>
    </location>
</feature>
<keyword evidence="5" id="KW-0732">Signal</keyword>
<dbReference type="AlphaFoldDB" id="Q137P1"/>
<dbReference type="KEGG" id="rpd:RPD_2468"/>
<dbReference type="Proteomes" id="UP000001818">
    <property type="component" value="Chromosome"/>
</dbReference>
<evidence type="ECO:0000256" key="3">
    <source>
        <dbReference type="PROSITE-ProRule" id="PRU00339"/>
    </source>
</evidence>
<dbReference type="Gene3D" id="1.25.40.10">
    <property type="entry name" value="Tetratricopeptide repeat domain"/>
    <property type="match status" value="3"/>
</dbReference>
<dbReference type="Gene3D" id="3.40.50.1460">
    <property type="match status" value="1"/>
</dbReference>
<dbReference type="HOGENOM" id="CLU_010615_0_0_5"/>
<dbReference type="PROSITE" id="PS50208">
    <property type="entry name" value="CASPASE_P20"/>
    <property type="match status" value="1"/>
</dbReference>